<accession>A0A9D6QIY3</accession>
<sequence>MFTRDRQLLATGVFALDGALIAGAWLAAYWLRFYILPVPAPLGIPSLTFHLWVGAVLTPVGLLVLRTFRLYRSARTMSLAGELFALAQGVALITALAGLGSFFARGELPRSVLLTFAVLAIALLWTSRVAIRSALRAARRAGRNLRHVLIVGTGDHARALAA</sequence>
<dbReference type="Proteomes" id="UP000807850">
    <property type="component" value="Unassembled WGS sequence"/>
</dbReference>
<dbReference type="Pfam" id="PF13727">
    <property type="entry name" value="CoA_binding_3"/>
    <property type="match status" value="1"/>
</dbReference>
<organism evidence="2 3">
    <name type="scientific">Eiseniibacteriota bacterium</name>
    <dbReference type="NCBI Taxonomy" id="2212470"/>
    <lineage>
        <taxon>Bacteria</taxon>
        <taxon>Candidatus Eiseniibacteriota</taxon>
    </lineage>
</organism>
<dbReference type="AlphaFoldDB" id="A0A9D6QIY3"/>
<keyword evidence="1" id="KW-0472">Membrane</keyword>
<proteinExistence type="predicted"/>
<dbReference type="EMBL" id="JACQAY010000005">
    <property type="protein sequence ID" value="MBI3538671.1"/>
    <property type="molecule type" value="Genomic_DNA"/>
</dbReference>
<evidence type="ECO:0000313" key="2">
    <source>
        <dbReference type="EMBL" id="MBI3538671.1"/>
    </source>
</evidence>
<reference evidence="2" key="1">
    <citation type="submission" date="2020-07" db="EMBL/GenBank/DDBJ databases">
        <title>Huge and variable diversity of episymbiotic CPR bacteria and DPANN archaea in groundwater ecosystems.</title>
        <authorList>
            <person name="He C.Y."/>
            <person name="Keren R."/>
            <person name="Whittaker M."/>
            <person name="Farag I.F."/>
            <person name="Doudna J."/>
            <person name="Cate J.H.D."/>
            <person name="Banfield J.F."/>
        </authorList>
    </citation>
    <scope>NUCLEOTIDE SEQUENCE</scope>
    <source>
        <strain evidence="2">NC_groundwater_928_Pr1_S-0.2um_72_17</strain>
    </source>
</reference>
<keyword evidence="1" id="KW-1133">Transmembrane helix</keyword>
<protein>
    <recommendedName>
        <fullName evidence="4">Undecaprenyl-phosphate glucose phosphotransferase</fullName>
    </recommendedName>
</protein>
<comment type="caution">
    <text evidence="2">The sequence shown here is derived from an EMBL/GenBank/DDBJ whole genome shotgun (WGS) entry which is preliminary data.</text>
</comment>
<feature type="transmembrane region" description="Helical" evidence="1">
    <location>
        <begin position="83"/>
        <end position="104"/>
    </location>
</feature>
<evidence type="ECO:0008006" key="4">
    <source>
        <dbReference type="Google" id="ProtNLM"/>
    </source>
</evidence>
<feature type="transmembrane region" description="Helical" evidence="1">
    <location>
        <begin position="51"/>
        <end position="71"/>
    </location>
</feature>
<evidence type="ECO:0000256" key="1">
    <source>
        <dbReference type="SAM" id="Phobius"/>
    </source>
</evidence>
<gene>
    <name evidence="2" type="ORF">HY076_00140</name>
</gene>
<feature type="transmembrane region" description="Helical" evidence="1">
    <location>
        <begin position="110"/>
        <end position="131"/>
    </location>
</feature>
<feature type="non-terminal residue" evidence="2">
    <location>
        <position position="162"/>
    </location>
</feature>
<keyword evidence="1" id="KW-0812">Transmembrane</keyword>
<evidence type="ECO:0000313" key="3">
    <source>
        <dbReference type="Proteomes" id="UP000807850"/>
    </source>
</evidence>
<name>A0A9D6QIY3_UNCEI</name>
<feature type="transmembrane region" description="Helical" evidence="1">
    <location>
        <begin position="12"/>
        <end position="31"/>
    </location>
</feature>